<evidence type="ECO:0000313" key="2">
    <source>
        <dbReference type="EMBL" id="MFI6499541.1"/>
    </source>
</evidence>
<reference evidence="2 3" key="1">
    <citation type="submission" date="2024-10" db="EMBL/GenBank/DDBJ databases">
        <title>The Natural Products Discovery Center: Release of the First 8490 Sequenced Strains for Exploring Actinobacteria Biosynthetic Diversity.</title>
        <authorList>
            <person name="Kalkreuter E."/>
            <person name="Kautsar S.A."/>
            <person name="Yang D."/>
            <person name="Bader C.D."/>
            <person name="Teijaro C.N."/>
            <person name="Fluegel L."/>
            <person name="Davis C.M."/>
            <person name="Simpson J.R."/>
            <person name="Lauterbach L."/>
            <person name="Steele A.D."/>
            <person name="Gui C."/>
            <person name="Meng S."/>
            <person name="Li G."/>
            <person name="Viehrig K."/>
            <person name="Ye F."/>
            <person name="Su P."/>
            <person name="Kiefer A.F."/>
            <person name="Nichols A."/>
            <person name="Cepeda A.J."/>
            <person name="Yan W."/>
            <person name="Fan B."/>
            <person name="Jiang Y."/>
            <person name="Adhikari A."/>
            <person name="Zheng C.-J."/>
            <person name="Schuster L."/>
            <person name="Cowan T.M."/>
            <person name="Smanski M.J."/>
            <person name="Chevrette M.G."/>
            <person name="De Carvalho L.P.S."/>
            <person name="Shen B."/>
        </authorList>
    </citation>
    <scope>NUCLEOTIDE SEQUENCE [LARGE SCALE GENOMIC DNA]</scope>
    <source>
        <strain evidence="2 3">NPDC050545</strain>
    </source>
</reference>
<dbReference type="Gene3D" id="2.40.10.10">
    <property type="entry name" value="Trypsin-like serine proteases"/>
    <property type="match status" value="2"/>
</dbReference>
<evidence type="ECO:0000313" key="3">
    <source>
        <dbReference type="Proteomes" id="UP001612741"/>
    </source>
</evidence>
<accession>A0ABW7YUX7</accession>
<comment type="caution">
    <text evidence="2">The sequence shown here is derived from an EMBL/GenBank/DDBJ whole genome shotgun (WGS) entry which is preliminary data.</text>
</comment>
<feature type="chain" id="PRO_5047464087" evidence="1">
    <location>
        <begin position="27"/>
        <end position="395"/>
    </location>
</feature>
<organism evidence="2 3">
    <name type="scientific">Nonomuraea typhae</name>
    <dbReference type="NCBI Taxonomy" id="2603600"/>
    <lineage>
        <taxon>Bacteria</taxon>
        <taxon>Bacillati</taxon>
        <taxon>Actinomycetota</taxon>
        <taxon>Actinomycetes</taxon>
        <taxon>Streptosporangiales</taxon>
        <taxon>Streptosporangiaceae</taxon>
        <taxon>Nonomuraea</taxon>
    </lineage>
</organism>
<proteinExistence type="predicted"/>
<dbReference type="EC" id="3.4.21.-" evidence="2"/>
<dbReference type="GO" id="GO:0016787">
    <property type="term" value="F:hydrolase activity"/>
    <property type="evidence" value="ECO:0007669"/>
    <property type="project" value="UniProtKB-KW"/>
</dbReference>
<evidence type="ECO:0000256" key="1">
    <source>
        <dbReference type="SAM" id="SignalP"/>
    </source>
</evidence>
<dbReference type="PANTHER" id="PTHR36234:SF5">
    <property type="entry name" value="LYSYL ENDOPEPTIDASE"/>
    <property type="match status" value="1"/>
</dbReference>
<dbReference type="Proteomes" id="UP001612741">
    <property type="component" value="Unassembled WGS sequence"/>
</dbReference>
<dbReference type="EMBL" id="JBITGY010000005">
    <property type="protein sequence ID" value="MFI6499541.1"/>
    <property type="molecule type" value="Genomic_DNA"/>
</dbReference>
<feature type="signal peptide" evidence="1">
    <location>
        <begin position="1"/>
        <end position="26"/>
    </location>
</feature>
<dbReference type="SUPFAM" id="SSF50494">
    <property type="entry name" value="Trypsin-like serine proteases"/>
    <property type="match status" value="1"/>
</dbReference>
<dbReference type="Pfam" id="PF13365">
    <property type="entry name" value="Trypsin_2"/>
    <property type="match status" value="1"/>
</dbReference>
<keyword evidence="2" id="KW-0378">Hydrolase</keyword>
<gene>
    <name evidence="2" type="ORF">ACIBG2_19290</name>
</gene>
<name>A0ABW7YUX7_9ACTN</name>
<keyword evidence="3" id="KW-1185">Reference proteome</keyword>
<dbReference type="InterPro" id="IPR009003">
    <property type="entry name" value="Peptidase_S1_PA"/>
</dbReference>
<sequence length="395" mass="42015">MGFRHWLPIVALVAVFTTPLSPAAAAARQQVSDPVAPAGEQQATNLTLRYGPAAATTIHRPGSSYVKVHFAAFKLVPGDYVTVADPARREVHTYYADLARGSGYTKHGGNGFAALSIDGDTAVVTLHTAGPRDPARLAGLGYGVRIDRYYRGFTQDEIAARTPASFSVCGTDARRDVVCYRDSHPVEYARSNAVARHLLNGTGHCTAWRVGNTNRMLSNNHCIQNAAALASSEFQFDYQCATCGGDDPGPGVKVSGAQFLKSSPNTALDYSLFSVNNFAAVQQFGTLYLDPRLPVAGERIYIPGHGNAWPKRLSLFEDTQGGATCKIDVVSSGVFTGYRCDTSGGSSGSPVLVASSHKVIALHRQGGCPNRGSRISEVYNEISTLIDNTPPATSS</sequence>
<dbReference type="RefSeq" id="WP_397082916.1">
    <property type="nucleotide sequence ID" value="NZ_JBITGY010000005.1"/>
</dbReference>
<dbReference type="InterPro" id="IPR043504">
    <property type="entry name" value="Peptidase_S1_PA_chymotrypsin"/>
</dbReference>
<keyword evidence="1" id="KW-0732">Signal</keyword>
<dbReference type="PANTHER" id="PTHR36234">
    <property type="entry name" value="LYSYL ENDOPEPTIDASE"/>
    <property type="match status" value="1"/>
</dbReference>
<protein>
    <submittedName>
        <fullName evidence="2">Trypsin-like serine peptidase</fullName>
        <ecNumber evidence="2">3.4.21.-</ecNumber>
    </submittedName>
</protein>